<feature type="region of interest" description="Disordered" evidence="1">
    <location>
        <begin position="55"/>
        <end position="78"/>
    </location>
</feature>
<gene>
    <name evidence="3" type="ORF">CYNAS_LOCUS11954</name>
</gene>
<dbReference type="InterPro" id="IPR043519">
    <property type="entry name" value="NT_sf"/>
</dbReference>
<evidence type="ECO:0000313" key="3">
    <source>
        <dbReference type="EMBL" id="CAJ0599971.1"/>
    </source>
</evidence>
<dbReference type="Gene3D" id="3.30.460.10">
    <property type="entry name" value="Beta Polymerase, domain 2"/>
    <property type="match status" value="1"/>
</dbReference>
<dbReference type="Pfam" id="PF22600">
    <property type="entry name" value="MTPAP-like_central"/>
    <property type="match status" value="1"/>
</dbReference>
<keyword evidence="4" id="KW-1185">Reference proteome</keyword>
<comment type="caution">
    <text evidence="3">The sequence shown here is derived from an EMBL/GenBank/DDBJ whole genome shotgun (WGS) entry which is preliminary data.</text>
</comment>
<dbReference type="Proteomes" id="UP001176961">
    <property type="component" value="Unassembled WGS sequence"/>
</dbReference>
<reference evidence="3" key="1">
    <citation type="submission" date="2023-07" db="EMBL/GenBank/DDBJ databases">
        <authorList>
            <consortium name="CYATHOMIX"/>
        </authorList>
    </citation>
    <scope>NUCLEOTIDE SEQUENCE</scope>
    <source>
        <strain evidence="3">N/A</strain>
    </source>
</reference>
<dbReference type="InterPro" id="IPR054708">
    <property type="entry name" value="MTPAP-like_central"/>
</dbReference>
<evidence type="ECO:0000259" key="2">
    <source>
        <dbReference type="Pfam" id="PF22600"/>
    </source>
</evidence>
<evidence type="ECO:0000256" key="1">
    <source>
        <dbReference type="SAM" id="MobiDB-lite"/>
    </source>
</evidence>
<protein>
    <recommendedName>
        <fullName evidence="2">Poly(A) RNA polymerase mitochondrial-like central palm domain-containing protein</fullName>
    </recommendedName>
</protein>
<dbReference type="SUPFAM" id="SSF81301">
    <property type="entry name" value="Nucleotidyltransferase"/>
    <property type="match status" value="1"/>
</dbReference>
<feature type="domain" description="Poly(A) RNA polymerase mitochondrial-like central palm" evidence="2">
    <location>
        <begin position="137"/>
        <end position="204"/>
    </location>
</feature>
<proteinExistence type="predicted"/>
<accession>A0AA36GX36</accession>
<name>A0AA36GX36_CYLNA</name>
<sequence length="246" mass="27878">MDELKPLLVFAIDRCWHILHSAALHFHAVLDLSQVRRRSNWPCNGRCSATRKGSHVRNEMKSARSRPVSSQTVSTRRDKVTTTIRPHLPWMSGSYCLPIVGLRNDLNGSALQYIRLTSMFDAFSPYIYKNKTGVIEISRAMKLHKEDNSFTERQLELIVRFKVELEVHLSNYFGTRVMLAIYGSTLNGFGSCSCDVDMSLSFPAGPPKRKIRVGGGIIRMPAMNSTSARKYQLSVSVVRIWISKQT</sequence>
<dbReference type="EMBL" id="CATQJL010000223">
    <property type="protein sequence ID" value="CAJ0599971.1"/>
    <property type="molecule type" value="Genomic_DNA"/>
</dbReference>
<dbReference type="AlphaFoldDB" id="A0AA36GX36"/>
<organism evidence="3 4">
    <name type="scientific">Cylicocyclus nassatus</name>
    <name type="common">Nematode worm</name>
    <dbReference type="NCBI Taxonomy" id="53992"/>
    <lineage>
        <taxon>Eukaryota</taxon>
        <taxon>Metazoa</taxon>
        <taxon>Ecdysozoa</taxon>
        <taxon>Nematoda</taxon>
        <taxon>Chromadorea</taxon>
        <taxon>Rhabditida</taxon>
        <taxon>Rhabditina</taxon>
        <taxon>Rhabditomorpha</taxon>
        <taxon>Strongyloidea</taxon>
        <taxon>Strongylidae</taxon>
        <taxon>Cylicocyclus</taxon>
    </lineage>
</organism>
<evidence type="ECO:0000313" key="4">
    <source>
        <dbReference type="Proteomes" id="UP001176961"/>
    </source>
</evidence>